<dbReference type="Proteomes" id="UP001234202">
    <property type="component" value="Unassembled WGS sequence"/>
</dbReference>
<proteinExistence type="predicted"/>
<organism evidence="1 2">
    <name type="scientific">Naganishia onofrii</name>
    <dbReference type="NCBI Taxonomy" id="1851511"/>
    <lineage>
        <taxon>Eukaryota</taxon>
        <taxon>Fungi</taxon>
        <taxon>Dikarya</taxon>
        <taxon>Basidiomycota</taxon>
        <taxon>Agaricomycotina</taxon>
        <taxon>Tremellomycetes</taxon>
        <taxon>Filobasidiales</taxon>
        <taxon>Filobasidiaceae</taxon>
        <taxon>Naganishia</taxon>
    </lineage>
</organism>
<gene>
    <name evidence="1" type="ORF">QFC24_003105</name>
</gene>
<name>A0ACC2XNA9_9TREE</name>
<reference evidence="1" key="1">
    <citation type="submission" date="2023-04" db="EMBL/GenBank/DDBJ databases">
        <title>Draft Genome sequencing of Naganishia species isolated from polar environments using Oxford Nanopore Technology.</title>
        <authorList>
            <person name="Leo P."/>
            <person name="Venkateswaran K."/>
        </authorList>
    </citation>
    <scope>NUCLEOTIDE SEQUENCE</scope>
    <source>
        <strain evidence="1">DBVPG 5303</strain>
    </source>
</reference>
<accession>A0ACC2XNA9</accession>
<protein>
    <submittedName>
        <fullName evidence="1">Uncharacterized protein</fullName>
    </submittedName>
</protein>
<evidence type="ECO:0000313" key="1">
    <source>
        <dbReference type="EMBL" id="KAJ9124737.1"/>
    </source>
</evidence>
<evidence type="ECO:0000313" key="2">
    <source>
        <dbReference type="Proteomes" id="UP001234202"/>
    </source>
</evidence>
<comment type="caution">
    <text evidence="1">The sequence shown here is derived from an EMBL/GenBank/DDBJ whole genome shotgun (WGS) entry which is preliminary data.</text>
</comment>
<keyword evidence="2" id="KW-1185">Reference proteome</keyword>
<sequence>MSAPTTTTKWQVRWSTSKNLPYFHNSSTEESRWDPPAGMSEAEIFGLSGAKECFERQQQVAAQQAQQAQQQQGGQGEEEKVRASHLLIKHAGSRRPASWKNPNITTTPQTALSTLKKHQQYLLSLPNAADLPRAFAELAATESDCASHAKGGDLGWFGRRMMQRPFEVSRERASERESVSRAQREDSRAKRDYCAAGYESEGLFFFFPSAAYAARASCFWLRRGRRRAAERQSSEARALRRRLRVRRTLSSRAWRMPREPLAFGFAEAAAVRPRVSRATASNESKGLSLPERSEHQSLPKPPYGG</sequence>
<dbReference type="EMBL" id="JASBWV010000009">
    <property type="protein sequence ID" value="KAJ9124737.1"/>
    <property type="molecule type" value="Genomic_DNA"/>
</dbReference>